<dbReference type="GO" id="GO:0048870">
    <property type="term" value="P:cell motility"/>
    <property type="evidence" value="ECO:0000316"/>
    <property type="project" value="dictyBase"/>
</dbReference>
<evidence type="ECO:0000313" key="3">
    <source>
        <dbReference type="EMBL" id="EAL68558.1"/>
    </source>
</evidence>
<dbReference type="RefSeq" id="XP_642475.1">
    <property type="nucleotide sequence ID" value="XM_637383.1"/>
</dbReference>
<evidence type="ECO:0000256" key="1">
    <source>
        <dbReference type="SAM" id="MobiDB-lite"/>
    </source>
</evidence>
<reference evidence="3 4" key="1">
    <citation type="journal article" date="2005" name="Nature">
        <title>The genome of the social amoeba Dictyostelium discoideum.</title>
        <authorList>
            <consortium name="The Dictyostelium discoideum Sequencing Consortium"/>
            <person name="Eichinger L."/>
            <person name="Pachebat J.A."/>
            <person name="Glockner G."/>
            <person name="Rajandream M.A."/>
            <person name="Sucgang R."/>
            <person name="Berriman M."/>
            <person name="Song J."/>
            <person name="Olsen R."/>
            <person name="Szafranski K."/>
            <person name="Xu Q."/>
            <person name="Tunggal B."/>
            <person name="Kummerfeld S."/>
            <person name="Madera M."/>
            <person name="Konfortov B.A."/>
            <person name="Rivero F."/>
            <person name="Bankier A.T."/>
            <person name="Lehmann R."/>
            <person name="Hamlin N."/>
            <person name="Davies R."/>
            <person name="Gaudet P."/>
            <person name="Fey P."/>
            <person name="Pilcher K."/>
            <person name="Chen G."/>
            <person name="Saunders D."/>
            <person name="Sodergren E."/>
            <person name="Davis P."/>
            <person name="Kerhornou A."/>
            <person name="Nie X."/>
            <person name="Hall N."/>
            <person name="Anjard C."/>
            <person name="Hemphill L."/>
            <person name="Bason N."/>
            <person name="Farbrother P."/>
            <person name="Desany B."/>
            <person name="Just E."/>
            <person name="Morio T."/>
            <person name="Rost R."/>
            <person name="Churcher C."/>
            <person name="Cooper J."/>
            <person name="Haydock S."/>
            <person name="van Driessche N."/>
            <person name="Cronin A."/>
            <person name="Goodhead I."/>
            <person name="Muzny D."/>
            <person name="Mourier T."/>
            <person name="Pain A."/>
            <person name="Lu M."/>
            <person name="Harper D."/>
            <person name="Lindsay R."/>
            <person name="Hauser H."/>
            <person name="James K."/>
            <person name="Quiles M."/>
            <person name="Madan Babu M."/>
            <person name="Saito T."/>
            <person name="Buchrieser C."/>
            <person name="Wardroper A."/>
            <person name="Felder M."/>
            <person name="Thangavelu M."/>
            <person name="Johnson D."/>
            <person name="Knights A."/>
            <person name="Loulseged H."/>
            <person name="Mungall K."/>
            <person name="Oliver K."/>
            <person name="Price C."/>
            <person name="Quail M.A."/>
            <person name="Urushihara H."/>
            <person name="Hernandez J."/>
            <person name="Rabbinowitsch E."/>
            <person name="Steffen D."/>
            <person name="Sanders M."/>
            <person name="Ma J."/>
            <person name="Kohara Y."/>
            <person name="Sharp S."/>
            <person name="Simmonds M."/>
            <person name="Spiegler S."/>
            <person name="Tivey A."/>
            <person name="Sugano S."/>
            <person name="White B."/>
            <person name="Walker D."/>
            <person name="Woodward J."/>
            <person name="Winckler T."/>
            <person name="Tanaka Y."/>
            <person name="Shaulsky G."/>
            <person name="Schleicher M."/>
            <person name="Weinstock G."/>
            <person name="Rosenthal A."/>
            <person name="Cox E.C."/>
            <person name="Chisholm R.L."/>
            <person name="Gibbs R."/>
            <person name="Loomis W.F."/>
            <person name="Platzer M."/>
            <person name="Kay R.R."/>
            <person name="Williams J."/>
            <person name="Dear P.H."/>
            <person name="Noegel A.A."/>
            <person name="Barrell B."/>
            <person name="Kuspa A."/>
        </authorList>
    </citation>
    <scope>NUCLEOTIDE SEQUENCE [LARGE SCALE GENOMIC DNA]</scope>
    <source>
        <strain evidence="3 4">AX4</strain>
    </source>
</reference>
<dbReference type="HOGENOM" id="CLU_1380335_0_0_1"/>
<accession>Q54Z78</accession>
<evidence type="ECO:0000256" key="2">
    <source>
        <dbReference type="SAM" id="SignalP"/>
    </source>
</evidence>
<dbReference type="dictyBase" id="DDB_G0277769"/>
<dbReference type="InParanoid" id="Q54Z78"/>
<protein>
    <submittedName>
        <fullName evidence="3">Uncharacterized protein</fullName>
    </submittedName>
</protein>
<name>Q54Z78_DICDI</name>
<proteinExistence type="predicted"/>
<dbReference type="VEuPathDB" id="AmoebaDB:DDB_G0277769"/>
<dbReference type="EMBL" id="AAFI02000022">
    <property type="protein sequence ID" value="EAL68558.1"/>
    <property type="molecule type" value="Genomic_DNA"/>
</dbReference>
<dbReference type="PaxDb" id="44689-DDB0266978"/>
<gene>
    <name evidence="3" type="ORF">DDB_G0277769</name>
</gene>
<organism evidence="3 4">
    <name type="scientific">Dictyostelium discoideum</name>
    <name type="common">Social amoeba</name>
    <dbReference type="NCBI Taxonomy" id="44689"/>
    <lineage>
        <taxon>Eukaryota</taxon>
        <taxon>Amoebozoa</taxon>
        <taxon>Evosea</taxon>
        <taxon>Eumycetozoa</taxon>
        <taxon>Dictyostelia</taxon>
        <taxon>Dictyosteliales</taxon>
        <taxon>Dictyosteliaceae</taxon>
        <taxon>Dictyostelium</taxon>
    </lineage>
</organism>
<keyword evidence="2" id="KW-0732">Signal</keyword>
<feature type="compositionally biased region" description="Low complexity" evidence="1">
    <location>
        <begin position="119"/>
        <end position="170"/>
    </location>
</feature>
<comment type="caution">
    <text evidence="3">The sequence shown here is derived from an EMBL/GenBank/DDBJ whole genome shotgun (WGS) entry which is preliminary data.</text>
</comment>
<feature type="chain" id="PRO_5004249998" evidence="2">
    <location>
        <begin position="23"/>
        <end position="198"/>
    </location>
</feature>
<keyword evidence="4" id="KW-1185">Reference proteome</keyword>
<dbReference type="AlphaFoldDB" id="Q54Z78"/>
<dbReference type="GeneID" id="8621186"/>
<evidence type="ECO:0000313" key="4">
    <source>
        <dbReference type="Proteomes" id="UP000002195"/>
    </source>
</evidence>
<feature type="region of interest" description="Disordered" evidence="1">
    <location>
        <begin position="119"/>
        <end position="176"/>
    </location>
</feature>
<dbReference type="Proteomes" id="UP000002195">
    <property type="component" value="Unassembled WGS sequence"/>
</dbReference>
<feature type="signal peptide" evidence="2">
    <location>
        <begin position="1"/>
        <end position="22"/>
    </location>
</feature>
<sequence>MFNSIKTLILLILCFSNYFIFCQESVHTVNIDNFPPLLTLFNGSTILFVVGLNTGDHIIFTKVTPKGVQPFTSPVLNLRRLQPSFSYTFSDAGKYVIMDMYTSEEMNLTIIDTLSPLSSSSSSSDSTNNQSKSSSSNSVNASSSSTKPPISSLETDSLNNSTSTTTTTSKSSHEKNESIQLLSSFSNLIFISIILLSL</sequence>
<dbReference type="KEGG" id="ddi:DDB_G0277769"/>